<dbReference type="InterPro" id="IPR002110">
    <property type="entry name" value="Ankyrin_rpt"/>
</dbReference>
<organism evidence="3 4">
    <name type="scientific">Lactuca sativa</name>
    <name type="common">Garden lettuce</name>
    <dbReference type="NCBI Taxonomy" id="4236"/>
    <lineage>
        <taxon>Eukaryota</taxon>
        <taxon>Viridiplantae</taxon>
        <taxon>Streptophyta</taxon>
        <taxon>Embryophyta</taxon>
        <taxon>Tracheophyta</taxon>
        <taxon>Spermatophyta</taxon>
        <taxon>Magnoliopsida</taxon>
        <taxon>eudicotyledons</taxon>
        <taxon>Gunneridae</taxon>
        <taxon>Pentapetalae</taxon>
        <taxon>asterids</taxon>
        <taxon>campanulids</taxon>
        <taxon>Asterales</taxon>
        <taxon>Asteraceae</taxon>
        <taxon>Cichorioideae</taxon>
        <taxon>Cichorieae</taxon>
        <taxon>Lactucinae</taxon>
        <taxon>Lactuca</taxon>
    </lineage>
</organism>
<keyword evidence="2" id="KW-0472">Membrane</keyword>
<proteinExistence type="predicted"/>
<keyword evidence="2" id="KW-1133">Transmembrane helix</keyword>
<dbReference type="PROSITE" id="PS50088">
    <property type="entry name" value="ANK_REPEAT"/>
    <property type="match status" value="2"/>
</dbReference>
<evidence type="ECO:0000256" key="1">
    <source>
        <dbReference type="PROSITE-ProRule" id="PRU00023"/>
    </source>
</evidence>
<comment type="caution">
    <text evidence="3">The sequence shown here is derived from an EMBL/GenBank/DDBJ whole genome shotgun (WGS) entry which is preliminary data.</text>
</comment>
<dbReference type="AlphaFoldDB" id="A0A9R1X139"/>
<evidence type="ECO:0000256" key="2">
    <source>
        <dbReference type="SAM" id="Phobius"/>
    </source>
</evidence>
<evidence type="ECO:0008006" key="5">
    <source>
        <dbReference type="Google" id="ProtNLM"/>
    </source>
</evidence>
<keyword evidence="4" id="KW-1185">Reference proteome</keyword>
<dbReference type="PROSITE" id="PS50297">
    <property type="entry name" value="ANK_REP_REGION"/>
    <property type="match status" value="1"/>
</dbReference>
<dbReference type="PANTHER" id="PTHR47303">
    <property type="match status" value="1"/>
</dbReference>
<evidence type="ECO:0000313" key="3">
    <source>
        <dbReference type="EMBL" id="KAJ0196645.1"/>
    </source>
</evidence>
<dbReference type="Proteomes" id="UP000235145">
    <property type="component" value="Unassembled WGS sequence"/>
</dbReference>
<dbReference type="SUPFAM" id="SSF48403">
    <property type="entry name" value="Ankyrin repeat"/>
    <property type="match status" value="1"/>
</dbReference>
<reference evidence="3 4" key="1">
    <citation type="journal article" date="2017" name="Nat. Commun.">
        <title>Genome assembly with in vitro proximity ligation data and whole-genome triplication in lettuce.</title>
        <authorList>
            <person name="Reyes-Chin-Wo S."/>
            <person name="Wang Z."/>
            <person name="Yang X."/>
            <person name="Kozik A."/>
            <person name="Arikit S."/>
            <person name="Song C."/>
            <person name="Xia L."/>
            <person name="Froenicke L."/>
            <person name="Lavelle D.O."/>
            <person name="Truco M.J."/>
            <person name="Xia R."/>
            <person name="Zhu S."/>
            <person name="Xu C."/>
            <person name="Xu H."/>
            <person name="Xu X."/>
            <person name="Cox K."/>
            <person name="Korf I."/>
            <person name="Meyers B.C."/>
            <person name="Michelmore R.W."/>
        </authorList>
    </citation>
    <scope>NUCLEOTIDE SEQUENCE [LARGE SCALE GENOMIC DNA]</scope>
    <source>
        <strain evidence="4">cv. Salinas</strain>
        <tissue evidence="3">Seedlings</tissue>
    </source>
</reference>
<feature type="repeat" description="ANK" evidence="1">
    <location>
        <begin position="175"/>
        <end position="207"/>
    </location>
</feature>
<gene>
    <name evidence="3" type="ORF">LSAT_V11C700362770</name>
</gene>
<protein>
    <recommendedName>
        <fullName evidence="5">PGG domain-containing protein</fullName>
    </recommendedName>
</protein>
<dbReference type="Pfam" id="PF12796">
    <property type="entry name" value="Ank_2"/>
    <property type="match status" value="1"/>
</dbReference>
<feature type="transmembrane region" description="Helical" evidence="2">
    <location>
        <begin position="267"/>
        <end position="288"/>
    </location>
</feature>
<dbReference type="SMART" id="SM00248">
    <property type="entry name" value="ANK"/>
    <property type="match status" value="4"/>
</dbReference>
<dbReference type="InterPro" id="IPR036770">
    <property type="entry name" value="Ankyrin_rpt-contain_sf"/>
</dbReference>
<evidence type="ECO:0000313" key="4">
    <source>
        <dbReference type="Proteomes" id="UP000235145"/>
    </source>
</evidence>
<dbReference type="EMBL" id="NBSK02000007">
    <property type="protein sequence ID" value="KAJ0196645.1"/>
    <property type="molecule type" value="Genomic_DNA"/>
</dbReference>
<keyword evidence="1" id="KW-0040">ANK repeat</keyword>
<name>A0A9R1X139_LACSA</name>
<keyword evidence="2" id="KW-0812">Transmembrane</keyword>
<feature type="repeat" description="ANK" evidence="1">
    <location>
        <begin position="141"/>
        <end position="173"/>
    </location>
</feature>
<dbReference type="Gene3D" id="1.25.40.20">
    <property type="entry name" value="Ankyrin repeat-containing domain"/>
    <property type="match status" value="1"/>
</dbReference>
<sequence>MFLAETKTETNQDESAVPKDPLTLYGEIVIKSDEEIKSLLRYKKKVRAAIGGLFIERKPKVEMTEEEKTKRNKKLSSAIVEGRWDDVESMINEDEDVITEAIDSDGNSILHIVVGIGHNSFVSEMLSKIKDIKLREMRNKNGSTALHIAAIVGNTEGAKLLIKRKKNLLATEDNKHETPLHKAFENMHLDTVEYLLKAADEVGRTDNIPQPIDVKKGSKLLANAVSAKQFDLAKELIQKYPQFAVEGDEVLMAIAKTFPTGLDHWQILIYPIFFCYSFLIMFPVAALIHSN</sequence>
<accession>A0A9R1X139</accession>
<dbReference type="PANTHER" id="PTHR47303:SF1">
    <property type="entry name" value="NF-KAPPA-B INHIBITOR BETA"/>
    <property type="match status" value="1"/>
</dbReference>